<keyword evidence="2" id="KW-1185">Reference proteome</keyword>
<dbReference type="EMBL" id="CP072931">
    <property type="protein sequence ID" value="QTZ92077.1"/>
    <property type="molecule type" value="Genomic_DNA"/>
</dbReference>
<evidence type="ECO:0000313" key="1">
    <source>
        <dbReference type="EMBL" id="QTZ92077.1"/>
    </source>
</evidence>
<reference evidence="1" key="1">
    <citation type="journal article" date="2012" name="J. Bacteriol.">
        <title>Genome Sequence of Streptomyces auratus Strain AGR0001, a Phoslactomycin-Producing Actinomycete.</title>
        <authorList>
            <person name="Han X."/>
            <person name="Li M."/>
            <person name="Ding Z."/>
            <person name="Zhao J."/>
            <person name="Ji K."/>
            <person name="Wen M."/>
            <person name="Lu T."/>
        </authorList>
    </citation>
    <scope>NUCLEOTIDE SEQUENCE</scope>
    <source>
        <strain evidence="1">AGR0001</strain>
    </source>
</reference>
<gene>
    <name evidence="1" type="ORF">SU9_011800</name>
</gene>
<dbReference type="KEGG" id="sauh:SU9_011800"/>
<dbReference type="RefSeq" id="WP_167551463.1">
    <property type="nucleotide sequence ID" value="NZ_CP072931.1"/>
</dbReference>
<accession>A0A8B1NLX0</accession>
<evidence type="ECO:0000313" key="2">
    <source>
        <dbReference type="Proteomes" id="UP000009036"/>
    </source>
</evidence>
<sequence>MIELRELTMADAPALQRIYRGATVTYIERRALTLDEAVDLVANTLACG</sequence>
<protein>
    <recommendedName>
        <fullName evidence="3">Acetyltransferase</fullName>
    </recommendedName>
</protein>
<organism evidence="1 2">
    <name type="scientific">Streptomyces auratus AGR0001</name>
    <dbReference type="NCBI Taxonomy" id="1160718"/>
    <lineage>
        <taxon>Bacteria</taxon>
        <taxon>Bacillati</taxon>
        <taxon>Actinomycetota</taxon>
        <taxon>Actinomycetes</taxon>
        <taxon>Kitasatosporales</taxon>
        <taxon>Streptomycetaceae</taxon>
        <taxon>Streptomyces</taxon>
    </lineage>
</organism>
<dbReference type="AlphaFoldDB" id="A0A8B1NLX0"/>
<dbReference type="Proteomes" id="UP000009036">
    <property type="component" value="Chromosome"/>
</dbReference>
<reference evidence="1" key="2">
    <citation type="submission" date="2021-04" db="EMBL/GenBank/DDBJ databases">
        <authorList>
            <person name="Wen M.-L."/>
            <person name="Han X.-L."/>
            <person name="Xiong J."/>
        </authorList>
    </citation>
    <scope>NUCLEOTIDE SEQUENCE</scope>
    <source>
        <strain evidence="1">AGR0001</strain>
    </source>
</reference>
<name>A0A8B1NLX0_9ACTN</name>
<proteinExistence type="predicted"/>
<evidence type="ECO:0008006" key="3">
    <source>
        <dbReference type="Google" id="ProtNLM"/>
    </source>
</evidence>